<gene>
    <name evidence="1" type="ORF">Tci_913011</name>
</gene>
<sequence>AGFGGGVAEGGHFVGIAVKGVEAADAGASRGFGGRLRNGIHAHLFEVAQALAVAAGNAFEHGLGLRHIGVVEEGALSGDVAEGHHATPLVEGVLLFGHGQHLVQAQGRHIERLLEEFVVEVAVALALADVGAHANGVQQKVDFATEVGLGFRK</sequence>
<dbReference type="EMBL" id="BKCJ011544693">
    <property type="protein sequence ID" value="GFD41042.1"/>
    <property type="molecule type" value="Genomic_DNA"/>
</dbReference>
<name>A0A699VZS2_TANCI</name>
<comment type="caution">
    <text evidence="1">The sequence shown here is derived from an EMBL/GenBank/DDBJ whole genome shotgun (WGS) entry which is preliminary data.</text>
</comment>
<evidence type="ECO:0000313" key="1">
    <source>
        <dbReference type="EMBL" id="GFD41042.1"/>
    </source>
</evidence>
<protein>
    <submittedName>
        <fullName evidence="1">Uncharacterized protein</fullName>
    </submittedName>
</protein>
<feature type="non-terminal residue" evidence="1">
    <location>
        <position position="153"/>
    </location>
</feature>
<feature type="non-terminal residue" evidence="1">
    <location>
        <position position="1"/>
    </location>
</feature>
<proteinExistence type="predicted"/>
<organism evidence="1">
    <name type="scientific">Tanacetum cinerariifolium</name>
    <name type="common">Dalmatian daisy</name>
    <name type="synonym">Chrysanthemum cinerariifolium</name>
    <dbReference type="NCBI Taxonomy" id="118510"/>
    <lineage>
        <taxon>Eukaryota</taxon>
        <taxon>Viridiplantae</taxon>
        <taxon>Streptophyta</taxon>
        <taxon>Embryophyta</taxon>
        <taxon>Tracheophyta</taxon>
        <taxon>Spermatophyta</taxon>
        <taxon>Magnoliopsida</taxon>
        <taxon>eudicotyledons</taxon>
        <taxon>Gunneridae</taxon>
        <taxon>Pentapetalae</taxon>
        <taxon>asterids</taxon>
        <taxon>campanulids</taxon>
        <taxon>Asterales</taxon>
        <taxon>Asteraceae</taxon>
        <taxon>Asteroideae</taxon>
        <taxon>Anthemideae</taxon>
        <taxon>Anthemidinae</taxon>
        <taxon>Tanacetum</taxon>
    </lineage>
</organism>
<reference evidence="1" key="1">
    <citation type="journal article" date="2019" name="Sci. Rep.">
        <title>Draft genome of Tanacetum cinerariifolium, the natural source of mosquito coil.</title>
        <authorList>
            <person name="Yamashiro T."/>
            <person name="Shiraishi A."/>
            <person name="Satake H."/>
            <person name="Nakayama K."/>
        </authorList>
    </citation>
    <scope>NUCLEOTIDE SEQUENCE</scope>
</reference>
<dbReference type="AlphaFoldDB" id="A0A699VZS2"/>
<accession>A0A699VZS2</accession>